<reference evidence="12" key="1">
    <citation type="submission" date="2019-12" db="EMBL/GenBank/DDBJ databases">
        <authorList>
            <person name="Scholes J."/>
        </authorList>
    </citation>
    <scope>NUCLEOTIDE SEQUENCE</scope>
</reference>
<evidence type="ECO:0000313" key="12">
    <source>
        <dbReference type="EMBL" id="CAA0841574.1"/>
    </source>
</evidence>
<evidence type="ECO:0000256" key="3">
    <source>
        <dbReference type="ARBA" id="ARBA00010617"/>
    </source>
</evidence>
<evidence type="ECO:0000256" key="6">
    <source>
        <dbReference type="ARBA" id="ARBA00022989"/>
    </source>
</evidence>
<protein>
    <submittedName>
        <fullName evidence="12">Cytochrome P450- family 716- subfamily A-polypeptide 1</fullName>
    </submittedName>
</protein>
<dbReference type="PANTHER" id="PTHR24286">
    <property type="entry name" value="CYTOCHROME P450 26"/>
    <property type="match status" value="1"/>
</dbReference>
<feature type="binding site" description="axial binding residue" evidence="10">
    <location>
        <position position="405"/>
    </location>
    <ligand>
        <name>heme</name>
        <dbReference type="ChEBI" id="CHEBI:30413"/>
    </ligand>
    <ligandPart>
        <name>Fe</name>
        <dbReference type="ChEBI" id="CHEBI:18248"/>
    </ligandPart>
</feature>
<dbReference type="OrthoDB" id="1372046at2759"/>
<evidence type="ECO:0000256" key="1">
    <source>
        <dbReference type="ARBA" id="ARBA00001971"/>
    </source>
</evidence>
<dbReference type="FunFam" id="1.10.630.10:FF:000022">
    <property type="entry name" value="Taxadiene 5-alpha hydroxylase"/>
    <property type="match status" value="1"/>
</dbReference>
<dbReference type="PROSITE" id="PS00086">
    <property type="entry name" value="CYTOCHROME_P450"/>
    <property type="match status" value="1"/>
</dbReference>
<evidence type="ECO:0000256" key="4">
    <source>
        <dbReference type="ARBA" id="ARBA00022692"/>
    </source>
</evidence>
<accession>A0A9N7RRC0</accession>
<comment type="caution">
    <text evidence="12">The sequence shown here is derived from an EMBL/GenBank/DDBJ whole genome shotgun (WGS) entry which is preliminary data.</text>
</comment>
<keyword evidence="10 11" id="KW-0349">Heme</keyword>
<keyword evidence="11" id="KW-0503">Monooxygenase</keyword>
<dbReference type="GO" id="GO:0016712">
    <property type="term" value="F:oxidoreductase activity, acting on paired donors, with incorporation or reduction of molecular oxygen, reduced flavin or flavoprotein as one donor, and incorporation of one atom of oxygen"/>
    <property type="evidence" value="ECO:0007669"/>
    <property type="project" value="UniProtKB-ARBA"/>
</dbReference>
<dbReference type="GO" id="GO:0016125">
    <property type="term" value="P:sterol metabolic process"/>
    <property type="evidence" value="ECO:0007669"/>
    <property type="project" value="TreeGrafter"/>
</dbReference>
<comment type="cofactor">
    <cofactor evidence="1 10">
        <name>heme</name>
        <dbReference type="ChEBI" id="CHEBI:30413"/>
    </cofactor>
</comment>
<keyword evidence="9" id="KW-0472">Membrane</keyword>
<dbReference type="Gene3D" id="1.10.630.10">
    <property type="entry name" value="Cytochrome P450"/>
    <property type="match status" value="1"/>
</dbReference>
<keyword evidence="4" id="KW-0812">Transmembrane</keyword>
<evidence type="ECO:0000256" key="10">
    <source>
        <dbReference type="PIRSR" id="PIRSR602401-1"/>
    </source>
</evidence>
<dbReference type="PRINTS" id="PR00463">
    <property type="entry name" value="EP450I"/>
</dbReference>
<evidence type="ECO:0000313" key="13">
    <source>
        <dbReference type="Proteomes" id="UP001153555"/>
    </source>
</evidence>
<dbReference type="InterPro" id="IPR001128">
    <property type="entry name" value="Cyt_P450"/>
</dbReference>
<keyword evidence="5 10" id="KW-0479">Metal-binding</keyword>
<gene>
    <name evidence="12" type="ORF">SHERM_00591</name>
</gene>
<evidence type="ECO:0000256" key="11">
    <source>
        <dbReference type="RuleBase" id="RU000461"/>
    </source>
</evidence>
<dbReference type="AlphaFoldDB" id="A0A9N7RRC0"/>
<sequence>MILFKTKKGVRNLPPGSFGWPLIGETVEFLDALRQGSIEKFIEERTEKYDSRVFKTSLLGEPMAVLSGTAGNKFLFSNENKMVTLWWPASVRKLLGTCLTTTGGAQGVHMRKTLSYFVSPDAFSKLYIRTMDLVSRQHLDTHWQGKEELEVFPAMKQYTFELACRLFMSIQDPSTIDKLAALFQIFLGGVISIPLDFPGTKFYYAKRAAFAIKKELKIIARQRSEDLEQKNASPSQDLLSHLLVTPDENGIFMSETVIVNNILMLLFAGHDTSSCLLTMLIKVLAQHPQVYEEVLREQNEIAASKEPGEFLQWEDIQKMKYTWNVVCETTRLWPPITGGFREAIVDINYEGYTIPKGWKFYWNAPTTHRDSSLFRDEEKFDPTRFDGCGAIPYSFVPFGGGPRMCLGKEFARLEILTFLHNLIPRFRWDILIPDERIICDPIPTPEKGLPVRIRSHRG</sequence>
<keyword evidence="13" id="KW-1185">Reference proteome</keyword>
<dbReference type="CDD" id="cd11043">
    <property type="entry name" value="CYP90-like"/>
    <property type="match status" value="1"/>
</dbReference>
<comment type="similarity">
    <text evidence="3 11">Belongs to the cytochrome P450 family.</text>
</comment>
<evidence type="ECO:0000256" key="5">
    <source>
        <dbReference type="ARBA" id="ARBA00022723"/>
    </source>
</evidence>
<evidence type="ECO:0000256" key="8">
    <source>
        <dbReference type="ARBA" id="ARBA00023004"/>
    </source>
</evidence>
<dbReference type="SUPFAM" id="SSF48264">
    <property type="entry name" value="Cytochrome P450"/>
    <property type="match status" value="1"/>
</dbReference>
<dbReference type="InterPro" id="IPR036396">
    <property type="entry name" value="Cyt_P450_sf"/>
</dbReference>
<comment type="subcellular location">
    <subcellularLocation>
        <location evidence="2">Membrane</location>
        <topology evidence="2">Single-pass membrane protein</topology>
    </subcellularLocation>
</comment>
<evidence type="ECO:0000256" key="7">
    <source>
        <dbReference type="ARBA" id="ARBA00023002"/>
    </source>
</evidence>
<organism evidence="12 13">
    <name type="scientific">Striga hermonthica</name>
    <name type="common">Purple witchweed</name>
    <name type="synonym">Buchnera hermonthica</name>
    <dbReference type="NCBI Taxonomy" id="68872"/>
    <lineage>
        <taxon>Eukaryota</taxon>
        <taxon>Viridiplantae</taxon>
        <taxon>Streptophyta</taxon>
        <taxon>Embryophyta</taxon>
        <taxon>Tracheophyta</taxon>
        <taxon>Spermatophyta</taxon>
        <taxon>Magnoliopsida</taxon>
        <taxon>eudicotyledons</taxon>
        <taxon>Gunneridae</taxon>
        <taxon>Pentapetalae</taxon>
        <taxon>asterids</taxon>
        <taxon>lamiids</taxon>
        <taxon>Lamiales</taxon>
        <taxon>Orobanchaceae</taxon>
        <taxon>Buchnereae</taxon>
        <taxon>Striga</taxon>
    </lineage>
</organism>
<dbReference type="GO" id="GO:0005506">
    <property type="term" value="F:iron ion binding"/>
    <property type="evidence" value="ECO:0007669"/>
    <property type="project" value="InterPro"/>
</dbReference>
<keyword evidence="6" id="KW-1133">Transmembrane helix</keyword>
<dbReference type="InterPro" id="IPR002401">
    <property type="entry name" value="Cyt_P450_E_grp-I"/>
</dbReference>
<proteinExistence type="inferred from homology"/>
<dbReference type="GO" id="GO:0020037">
    <property type="term" value="F:heme binding"/>
    <property type="evidence" value="ECO:0007669"/>
    <property type="project" value="InterPro"/>
</dbReference>
<name>A0A9N7RRC0_STRHE</name>
<keyword evidence="8 10" id="KW-0408">Iron</keyword>
<dbReference type="PANTHER" id="PTHR24286:SF209">
    <property type="entry name" value="BETA-AMYRIN 28-OXIDASE-LIKE"/>
    <property type="match status" value="1"/>
</dbReference>
<dbReference type="PRINTS" id="PR00385">
    <property type="entry name" value="P450"/>
</dbReference>
<keyword evidence="7 11" id="KW-0560">Oxidoreductase</keyword>
<dbReference type="Pfam" id="PF00067">
    <property type="entry name" value="p450"/>
    <property type="match status" value="1"/>
</dbReference>
<evidence type="ECO:0000256" key="9">
    <source>
        <dbReference type="ARBA" id="ARBA00023136"/>
    </source>
</evidence>
<evidence type="ECO:0000256" key="2">
    <source>
        <dbReference type="ARBA" id="ARBA00004167"/>
    </source>
</evidence>
<dbReference type="GO" id="GO:0016020">
    <property type="term" value="C:membrane"/>
    <property type="evidence" value="ECO:0007669"/>
    <property type="project" value="UniProtKB-SubCell"/>
</dbReference>
<dbReference type="EMBL" id="CACSLK010034236">
    <property type="protein sequence ID" value="CAA0841574.1"/>
    <property type="molecule type" value="Genomic_DNA"/>
</dbReference>
<dbReference type="InterPro" id="IPR017972">
    <property type="entry name" value="Cyt_P450_CS"/>
</dbReference>
<dbReference type="Proteomes" id="UP001153555">
    <property type="component" value="Unassembled WGS sequence"/>
</dbReference>